<keyword evidence="2 12" id="KW-0004">4Fe-4S</keyword>
<dbReference type="InterPro" id="IPR050105">
    <property type="entry name" value="MoCo_biosynth_MoaA/MoaC"/>
</dbReference>
<keyword evidence="9 12" id="KW-0501">Molybdenum cofactor biosynthesis</keyword>
<feature type="binding site" evidence="12">
    <location>
        <position position="29"/>
    </location>
    <ligand>
        <name>S-adenosyl-L-methionine</name>
        <dbReference type="ChEBI" id="CHEBI:59789"/>
    </ligand>
</feature>
<protein>
    <recommendedName>
        <fullName evidence="1 12">GTP 3',8-cyclase</fullName>
        <ecNumber evidence="1 12">4.1.99.22</ecNumber>
    </recommendedName>
    <alternativeName>
        <fullName evidence="12">Molybdenum cofactor biosynthesis protein A</fullName>
    </alternativeName>
</protein>
<dbReference type="Pfam" id="PF04055">
    <property type="entry name" value="Radical_SAM"/>
    <property type="match status" value="1"/>
</dbReference>
<comment type="similarity">
    <text evidence="12">Belongs to the radical SAM superfamily. MoaA family.</text>
</comment>
<reference evidence="15" key="1">
    <citation type="submission" date="2017-01" db="EMBL/GenBank/DDBJ databases">
        <authorList>
            <person name="Varghese N."/>
            <person name="Submissions S."/>
        </authorList>
    </citation>
    <scope>NUCLEOTIDE SEQUENCE [LARGE SCALE GENOMIC DNA]</scope>
    <source>
        <strain evidence="15">ATCC 700103</strain>
    </source>
</reference>
<dbReference type="InterPro" id="IPR013483">
    <property type="entry name" value="MoaA"/>
</dbReference>
<dbReference type="SFLD" id="SFLDG01067">
    <property type="entry name" value="SPASM/twitch_domain_containing"/>
    <property type="match status" value="1"/>
</dbReference>
<gene>
    <name evidence="12" type="primary">moaA</name>
    <name evidence="14" type="ORF">SAMN05421834_11419</name>
</gene>
<evidence type="ECO:0000256" key="7">
    <source>
        <dbReference type="ARBA" id="ARBA00023014"/>
    </source>
</evidence>
<feature type="binding site" evidence="12">
    <location>
        <begin position="257"/>
        <end position="259"/>
    </location>
    <ligand>
        <name>GTP</name>
        <dbReference type="ChEBI" id="CHEBI:37565"/>
    </ligand>
</feature>
<keyword evidence="6 12" id="KW-0408">Iron</keyword>
<evidence type="ECO:0000256" key="10">
    <source>
        <dbReference type="ARBA" id="ARBA00023239"/>
    </source>
</evidence>
<dbReference type="PROSITE" id="PS51918">
    <property type="entry name" value="RADICAL_SAM"/>
    <property type="match status" value="1"/>
</dbReference>
<evidence type="ECO:0000256" key="9">
    <source>
        <dbReference type="ARBA" id="ARBA00023150"/>
    </source>
</evidence>
<comment type="subunit">
    <text evidence="12">Monomer and homodimer.</text>
</comment>
<feature type="domain" description="Radical SAM core" evidence="13">
    <location>
        <begin position="7"/>
        <end position="229"/>
    </location>
</feature>
<keyword evidence="3 12" id="KW-0949">S-adenosyl-L-methionine</keyword>
<feature type="binding site" evidence="12">
    <location>
        <position position="269"/>
    </location>
    <ligand>
        <name>[4Fe-4S] cluster</name>
        <dbReference type="ChEBI" id="CHEBI:49883"/>
        <label>2</label>
        <note>4Fe-4S-substrate</note>
    </ligand>
</feature>
<keyword evidence="15" id="KW-1185">Reference proteome</keyword>
<dbReference type="OrthoDB" id="9763993at2"/>
<dbReference type="InterPro" id="IPR000385">
    <property type="entry name" value="MoaA_NifB_PqqE_Fe-S-bd_CS"/>
</dbReference>
<feature type="binding site" evidence="12">
    <location>
        <position position="23"/>
    </location>
    <ligand>
        <name>[4Fe-4S] cluster</name>
        <dbReference type="ChEBI" id="CHEBI:49883"/>
        <label>1</label>
        <note>4Fe-4S-S-AdoMet</note>
    </ligand>
</feature>
<dbReference type="Gene3D" id="3.20.20.70">
    <property type="entry name" value="Aldolase class I"/>
    <property type="match status" value="1"/>
</dbReference>
<feature type="binding site" evidence="12">
    <location>
        <position position="252"/>
    </location>
    <ligand>
        <name>[4Fe-4S] cluster</name>
        <dbReference type="ChEBI" id="CHEBI:49883"/>
        <label>2</label>
        <note>4Fe-4S-substrate</note>
    </ligand>
</feature>
<dbReference type="CDD" id="cd21117">
    <property type="entry name" value="Twitch_MoaA"/>
    <property type="match status" value="1"/>
</dbReference>
<dbReference type="SFLD" id="SFLDS00029">
    <property type="entry name" value="Radical_SAM"/>
    <property type="match status" value="1"/>
</dbReference>
<comment type="catalytic activity">
    <reaction evidence="11 12">
        <text>GTP + AH2 + S-adenosyl-L-methionine = (8S)-3',8-cyclo-7,8-dihydroguanosine 5'-triphosphate + 5'-deoxyadenosine + L-methionine + A + H(+)</text>
        <dbReference type="Rhea" id="RHEA:49576"/>
        <dbReference type="ChEBI" id="CHEBI:13193"/>
        <dbReference type="ChEBI" id="CHEBI:15378"/>
        <dbReference type="ChEBI" id="CHEBI:17319"/>
        <dbReference type="ChEBI" id="CHEBI:17499"/>
        <dbReference type="ChEBI" id="CHEBI:37565"/>
        <dbReference type="ChEBI" id="CHEBI:57844"/>
        <dbReference type="ChEBI" id="CHEBI:59789"/>
        <dbReference type="ChEBI" id="CHEBI:131766"/>
        <dbReference type="EC" id="4.1.99.22"/>
    </reaction>
</comment>
<sequence>MQKLKDHLGREIDYLRISITDRCNLRCRYCMPADGVESKDHQEILSYEDILRIVKIGIKLGIKKVRITGGEPLVRLGVEDFISALNKLDLEDISMTSNAVLLAEKARELKKAGLKRINISLDTLNPAKFKKISRRDNLSEVLNGIKAALKVKLNPVKLNVVVMRGINDDELFDFIELTRKENLSVRFIEYMPLGGEAKAEKFISSREIMELIKNRYKLLPSDIKGSGPARYFKIEGAAGTIGFISALSEHFCSSCNRLRLTADGRFKPCLAGNQEIKIKAMTDAEIKIAYRQALQVKPVRHSLSFERQNYNRNMSQIGG</sequence>
<dbReference type="PROSITE" id="PS01305">
    <property type="entry name" value="MOAA_NIFB_PQQE"/>
    <property type="match status" value="1"/>
</dbReference>
<dbReference type="GO" id="GO:0046872">
    <property type="term" value="F:metal ion binding"/>
    <property type="evidence" value="ECO:0007669"/>
    <property type="project" value="UniProtKB-KW"/>
</dbReference>
<dbReference type="HAMAP" id="MF_01225_B">
    <property type="entry name" value="MoaA_B"/>
    <property type="match status" value="1"/>
</dbReference>
<dbReference type="GO" id="GO:0005525">
    <property type="term" value="F:GTP binding"/>
    <property type="evidence" value="ECO:0007669"/>
    <property type="project" value="UniProtKB-UniRule"/>
</dbReference>
<dbReference type="NCBIfam" id="TIGR02666">
    <property type="entry name" value="moaA"/>
    <property type="match status" value="1"/>
</dbReference>
<dbReference type="InterPro" id="IPR040064">
    <property type="entry name" value="MoaA-like"/>
</dbReference>
<proteinExistence type="inferred from homology"/>
<organism evidence="14 15">
    <name type="scientific">Halanaerobium kushneri</name>
    <dbReference type="NCBI Taxonomy" id="56779"/>
    <lineage>
        <taxon>Bacteria</taxon>
        <taxon>Bacillati</taxon>
        <taxon>Bacillota</taxon>
        <taxon>Clostridia</taxon>
        <taxon>Halanaerobiales</taxon>
        <taxon>Halanaerobiaceae</taxon>
        <taxon>Halanaerobium</taxon>
    </lineage>
</organism>
<dbReference type="Proteomes" id="UP000185669">
    <property type="component" value="Unassembled WGS sequence"/>
</dbReference>
<evidence type="ECO:0000256" key="2">
    <source>
        <dbReference type="ARBA" id="ARBA00022485"/>
    </source>
</evidence>
<dbReference type="Pfam" id="PF06463">
    <property type="entry name" value="Mob_synth_C"/>
    <property type="match status" value="1"/>
</dbReference>
<dbReference type="InterPro" id="IPR013785">
    <property type="entry name" value="Aldolase_TIM"/>
</dbReference>
<dbReference type="GO" id="GO:0061798">
    <property type="term" value="F:GTP 3',8'-cyclase activity"/>
    <property type="evidence" value="ECO:0007669"/>
    <property type="project" value="UniProtKB-UniRule"/>
</dbReference>
<feature type="binding site" evidence="12">
    <location>
        <position position="27"/>
    </location>
    <ligand>
        <name>[4Fe-4S] cluster</name>
        <dbReference type="ChEBI" id="CHEBI:49883"/>
        <label>1</label>
        <note>4Fe-4S-S-AdoMet</note>
    </ligand>
</feature>
<dbReference type="GO" id="GO:1904047">
    <property type="term" value="F:S-adenosyl-L-methionine binding"/>
    <property type="evidence" value="ECO:0007669"/>
    <property type="project" value="UniProtKB-UniRule"/>
</dbReference>
<dbReference type="InterPro" id="IPR006638">
    <property type="entry name" value="Elp3/MiaA/NifB-like_rSAM"/>
</dbReference>
<name>A0A1N6YCY8_9FIRM</name>
<feature type="binding site" evidence="12">
    <location>
        <position position="120"/>
    </location>
    <ligand>
        <name>S-adenosyl-L-methionine</name>
        <dbReference type="ChEBI" id="CHEBI:59789"/>
    </ligand>
</feature>
<feature type="binding site" evidence="12">
    <location>
        <position position="157"/>
    </location>
    <ligand>
        <name>GTP</name>
        <dbReference type="ChEBI" id="CHEBI:37565"/>
    </ligand>
</feature>
<dbReference type="GO" id="GO:0061799">
    <property type="term" value="F:cyclic pyranopterin monophosphate synthase activity"/>
    <property type="evidence" value="ECO:0007669"/>
    <property type="project" value="TreeGrafter"/>
</dbReference>
<dbReference type="InterPro" id="IPR058240">
    <property type="entry name" value="rSAM_sf"/>
</dbReference>
<accession>A0A1N6YCY8</accession>
<feature type="binding site" evidence="12">
    <location>
        <position position="70"/>
    </location>
    <ligand>
        <name>S-adenosyl-L-methionine</name>
        <dbReference type="ChEBI" id="CHEBI:59789"/>
    </ligand>
</feature>
<keyword evidence="5 12" id="KW-0547">Nucleotide-binding</keyword>
<feature type="binding site" evidence="12">
    <location>
        <position position="16"/>
    </location>
    <ligand>
        <name>GTP</name>
        <dbReference type="ChEBI" id="CHEBI:37565"/>
    </ligand>
</feature>
<evidence type="ECO:0000259" key="13">
    <source>
        <dbReference type="PROSITE" id="PS51918"/>
    </source>
</evidence>
<evidence type="ECO:0000256" key="3">
    <source>
        <dbReference type="ARBA" id="ARBA00022691"/>
    </source>
</evidence>
<dbReference type="GO" id="GO:0006777">
    <property type="term" value="P:Mo-molybdopterin cofactor biosynthetic process"/>
    <property type="evidence" value="ECO:0007669"/>
    <property type="project" value="UniProtKB-UniRule"/>
</dbReference>
<feature type="binding site" evidence="12">
    <location>
        <position position="30"/>
    </location>
    <ligand>
        <name>[4Fe-4S] cluster</name>
        <dbReference type="ChEBI" id="CHEBI:49883"/>
        <label>1</label>
        <note>4Fe-4S-S-AdoMet</note>
    </ligand>
</feature>
<evidence type="ECO:0000256" key="6">
    <source>
        <dbReference type="ARBA" id="ARBA00023004"/>
    </source>
</evidence>
<evidence type="ECO:0000313" key="14">
    <source>
        <dbReference type="EMBL" id="SIR12437.1"/>
    </source>
</evidence>
<dbReference type="RefSeq" id="WP_076545327.1">
    <property type="nucleotide sequence ID" value="NZ_FTNC01000014.1"/>
</dbReference>
<keyword evidence="10 12" id="KW-0456">Lyase</keyword>
<dbReference type="GO" id="GO:0051539">
    <property type="term" value="F:4 iron, 4 sulfur cluster binding"/>
    <property type="evidence" value="ECO:0007669"/>
    <property type="project" value="UniProtKB-UniRule"/>
</dbReference>
<evidence type="ECO:0000256" key="5">
    <source>
        <dbReference type="ARBA" id="ARBA00022741"/>
    </source>
</evidence>
<evidence type="ECO:0000313" key="15">
    <source>
        <dbReference type="Proteomes" id="UP000185669"/>
    </source>
</evidence>
<feature type="binding site" evidence="12">
    <location>
        <position position="96"/>
    </location>
    <ligand>
        <name>GTP</name>
        <dbReference type="ChEBI" id="CHEBI:37565"/>
    </ligand>
</feature>
<keyword evidence="8 12" id="KW-0342">GTP-binding</keyword>
<dbReference type="SFLD" id="SFLDG01386">
    <property type="entry name" value="main_SPASM_domain-containing"/>
    <property type="match status" value="1"/>
</dbReference>
<comment type="function">
    <text evidence="12">Catalyzes the cyclization of GTP to (8S)-3',8-cyclo-7,8-dihydroguanosine 5'-triphosphate.</text>
</comment>
<dbReference type="AlphaFoldDB" id="A0A1N6YCY8"/>
<dbReference type="EMBL" id="FTNC01000014">
    <property type="protein sequence ID" value="SIR12437.1"/>
    <property type="molecule type" value="Genomic_DNA"/>
</dbReference>
<dbReference type="SFLD" id="SFLDG01383">
    <property type="entry name" value="cyclic_pyranopterin_phosphate"/>
    <property type="match status" value="1"/>
</dbReference>
<comment type="pathway">
    <text evidence="12">Cofactor biosynthesis; molybdopterin biosynthesis.</text>
</comment>
<dbReference type="STRING" id="56779.SAMN05421834_11419"/>
<evidence type="ECO:0000256" key="1">
    <source>
        <dbReference type="ARBA" id="ARBA00012167"/>
    </source>
</evidence>
<dbReference type="InterPro" id="IPR007197">
    <property type="entry name" value="rSAM"/>
</dbReference>
<dbReference type="PANTHER" id="PTHR22960:SF0">
    <property type="entry name" value="MOLYBDENUM COFACTOR BIOSYNTHESIS PROTEIN 1"/>
    <property type="match status" value="1"/>
</dbReference>
<dbReference type="SUPFAM" id="SSF102114">
    <property type="entry name" value="Radical SAM enzymes"/>
    <property type="match status" value="1"/>
</dbReference>
<feature type="binding site" evidence="12">
    <location>
        <position position="255"/>
    </location>
    <ligand>
        <name>[4Fe-4S] cluster</name>
        <dbReference type="ChEBI" id="CHEBI:49883"/>
        <label>2</label>
        <note>4Fe-4S-substrate</note>
    </ligand>
</feature>
<comment type="cofactor">
    <cofactor evidence="12">
        <name>[4Fe-4S] cluster</name>
        <dbReference type="ChEBI" id="CHEBI:49883"/>
    </cofactor>
    <text evidence="12">Binds 2 [4Fe-4S] clusters. Binds 1 [4Fe-4S] cluster coordinated with 3 cysteines and an exchangeable S-adenosyl-L-methionine and 1 [4Fe-4S] cluster coordinated with 3 cysteines and the GTP-derived substrate.</text>
</comment>
<dbReference type="EC" id="4.1.99.22" evidence="1 12"/>
<keyword evidence="4 12" id="KW-0479">Metal-binding</keyword>
<dbReference type="PANTHER" id="PTHR22960">
    <property type="entry name" value="MOLYBDOPTERIN COFACTOR SYNTHESIS PROTEIN A"/>
    <property type="match status" value="1"/>
</dbReference>
<feature type="binding site" evidence="12">
    <location>
        <position position="191"/>
    </location>
    <ligand>
        <name>S-adenosyl-L-methionine</name>
        <dbReference type="ChEBI" id="CHEBI:59789"/>
    </ligand>
</feature>
<evidence type="ECO:0000256" key="4">
    <source>
        <dbReference type="ARBA" id="ARBA00022723"/>
    </source>
</evidence>
<dbReference type="NCBIfam" id="NF001199">
    <property type="entry name" value="PRK00164.2-1"/>
    <property type="match status" value="1"/>
</dbReference>
<evidence type="ECO:0000256" key="11">
    <source>
        <dbReference type="ARBA" id="ARBA00048697"/>
    </source>
</evidence>
<evidence type="ECO:0000256" key="8">
    <source>
        <dbReference type="ARBA" id="ARBA00023134"/>
    </source>
</evidence>
<evidence type="ECO:0000256" key="12">
    <source>
        <dbReference type="HAMAP-Rule" id="MF_01225"/>
    </source>
</evidence>
<feature type="binding site" evidence="12">
    <location>
        <position position="66"/>
    </location>
    <ligand>
        <name>GTP</name>
        <dbReference type="ChEBI" id="CHEBI:37565"/>
    </ligand>
</feature>
<dbReference type="UniPathway" id="UPA00344"/>
<dbReference type="CDD" id="cd01335">
    <property type="entry name" value="Radical_SAM"/>
    <property type="match status" value="1"/>
</dbReference>
<dbReference type="InterPro" id="IPR010505">
    <property type="entry name" value="MoaA_twitch"/>
</dbReference>
<dbReference type="SMART" id="SM00729">
    <property type="entry name" value="Elp3"/>
    <property type="match status" value="1"/>
</dbReference>
<keyword evidence="7 12" id="KW-0411">Iron-sulfur</keyword>